<evidence type="ECO:0000256" key="1">
    <source>
        <dbReference type="SAM" id="MobiDB-lite"/>
    </source>
</evidence>
<dbReference type="KEGG" id="aau:AAur_pTC10158"/>
<dbReference type="AlphaFoldDB" id="A1RCR8"/>
<feature type="region of interest" description="Disordered" evidence="1">
    <location>
        <begin position="16"/>
        <end position="35"/>
    </location>
</feature>
<reference evidence="2 3" key="1">
    <citation type="journal article" date="2006" name="PLoS Genet.">
        <title>Secrets of soil survival revealed by the genome sequence of Arthrobacter aurescens TC1.</title>
        <authorList>
            <person name="Mongodin E.F."/>
            <person name="Shapir N."/>
            <person name="Daugherty S.C."/>
            <person name="DeBoy R.T."/>
            <person name="Emerson J.B."/>
            <person name="Shvartzbeyn A."/>
            <person name="Radune D."/>
            <person name="Vamathevan J."/>
            <person name="Riggs F."/>
            <person name="Grinberg V."/>
            <person name="Khouri H."/>
            <person name="Wackett L.P."/>
            <person name="Nelson K.E."/>
            <person name="Sadowsky M.J."/>
        </authorList>
    </citation>
    <scope>NUCLEOTIDE SEQUENCE [LARGE SCALE GENOMIC DNA]</scope>
    <source>
        <strain evidence="2 3">TC1</strain>
    </source>
</reference>
<feature type="compositionally biased region" description="Polar residues" evidence="1">
    <location>
        <begin position="16"/>
        <end position="25"/>
    </location>
</feature>
<keyword evidence="3" id="KW-1185">Reference proteome</keyword>
<sequence length="106" mass="11348">MTCRVLKRFTGLTSASWPSSIQPTPSGWHRAAPNSSASGCGSAARLFPNGLMPLPAAARSPEQGTGITPRYFTLNDLSGYLSLAITEDPELNERREEDTLPQASRG</sequence>
<keyword evidence="2" id="KW-0614">Plasmid</keyword>
<dbReference type="EMBL" id="CP000475">
    <property type="protein sequence ID" value="ABM10440.1"/>
    <property type="molecule type" value="Genomic_DNA"/>
</dbReference>
<protein>
    <submittedName>
        <fullName evidence="2">Uncharacterized protein</fullName>
    </submittedName>
</protein>
<gene>
    <name evidence="2" type="ordered locus">AAur_pTC10158</name>
</gene>
<proteinExistence type="predicted"/>
<evidence type="ECO:0000313" key="2">
    <source>
        <dbReference type="EMBL" id="ABM10440.1"/>
    </source>
</evidence>
<accession>A1RCR8</accession>
<organism evidence="2 3">
    <name type="scientific">Paenarthrobacter aurescens (strain TC1)</name>
    <dbReference type="NCBI Taxonomy" id="290340"/>
    <lineage>
        <taxon>Bacteria</taxon>
        <taxon>Bacillati</taxon>
        <taxon>Actinomycetota</taxon>
        <taxon>Actinomycetes</taxon>
        <taxon>Micrococcales</taxon>
        <taxon>Micrococcaceae</taxon>
        <taxon>Paenarthrobacter</taxon>
    </lineage>
</organism>
<name>A1RCR8_PAEAT</name>
<geneLocation type="plasmid" evidence="2 3">
    <name>pTC1</name>
</geneLocation>
<dbReference type="Proteomes" id="UP000000637">
    <property type="component" value="Plasmid pTC1"/>
</dbReference>
<feature type="region of interest" description="Disordered" evidence="1">
    <location>
        <begin position="86"/>
        <end position="106"/>
    </location>
</feature>
<evidence type="ECO:0000313" key="3">
    <source>
        <dbReference type="Proteomes" id="UP000000637"/>
    </source>
</evidence>
<dbReference type="HOGENOM" id="CLU_2217553_0_0_11"/>